<evidence type="ECO:0000313" key="2">
    <source>
        <dbReference type="EMBL" id="MFD1767211.1"/>
    </source>
</evidence>
<name>A0ABW4MEY5_9SPHN</name>
<dbReference type="InterPro" id="IPR029063">
    <property type="entry name" value="SAM-dependent_MTases_sf"/>
</dbReference>
<dbReference type="Proteomes" id="UP001597215">
    <property type="component" value="Unassembled WGS sequence"/>
</dbReference>
<evidence type="ECO:0000313" key="3">
    <source>
        <dbReference type="Proteomes" id="UP001597215"/>
    </source>
</evidence>
<dbReference type="RefSeq" id="WP_381514331.1">
    <property type="nucleotide sequence ID" value="NZ_JBHUEL010000009.1"/>
</dbReference>
<dbReference type="EMBL" id="JBHUEL010000009">
    <property type="protein sequence ID" value="MFD1767211.1"/>
    <property type="molecule type" value="Genomic_DNA"/>
</dbReference>
<dbReference type="EC" id="2.1.1.-" evidence="2"/>
<gene>
    <name evidence="2" type="ORF">ACFSAG_10200</name>
</gene>
<protein>
    <submittedName>
        <fullName evidence="2">Class I SAM-dependent methyltransferase</fullName>
        <ecNumber evidence="2">2.1.1.-</ecNumber>
    </submittedName>
</protein>
<dbReference type="PANTHER" id="PTHR42912">
    <property type="entry name" value="METHYLTRANSFERASE"/>
    <property type="match status" value="1"/>
</dbReference>
<feature type="domain" description="Methyltransferase type 12" evidence="1">
    <location>
        <begin position="50"/>
        <end position="148"/>
    </location>
</feature>
<comment type="caution">
    <text evidence="2">The sequence shown here is derived from an EMBL/GenBank/DDBJ whole genome shotgun (WGS) entry which is preliminary data.</text>
</comment>
<dbReference type="GO" id="GO:0008168">
    <property type="term" value="F:methyltransferase activity"/>
    <property type="evidence" value="ECO:0007669"/>
    <property type="project" value="UniProtKB-KW"/>
</dbReference>
<keyword evidence="2" id="KW-0808">Transferase</keyword>
<proteinExistence type="predicted"/>
<dbReference type="SUPFAM" id="SSF53335">
    <property type="entry name" value="S-adenosyl-L-methionine-dependent methyltransferases"/>
    <property type="match status" value="1"/>
</dbReference>
<evidence type="ECO:0000259" key="1">
    <source>
        <dbReference type="Pfam" id="PF08242"/>
    </source>
</evidence>
<reference evidence="3" key="1">
    <citation type="journal article" date="2019" name="Int. J. Syst. Evol. Microbiol.">
        <title>The Global Catalogue of Microorganisms (GCM) 10K type strain sequencing project: providing services to taxonomists for standard genome sequencing and annotation.</title>
        <authorList>
            <consortium name="The Broad Institute Genomics Platform"/>
            <consortium name="The Broad Institute Genome Sequencing Center for Infectious Disease"/>
            <person name="Wu L."/>
            <person name="Ma J."/>
        </authorList>
    </citation>
    <scope>NUCLEOTIDE SEQUENCE [LARGE SCALE GENOMIC DNA]</scope>
    <source>
        <strain evidence="3">CGMCC 1.12449</strain>
    </source>
</reference>
<dbReference type="Pfam" id="PF08242">
    <property type="entry name" value="Methyltransf_12"/>
    <property type="match status" value="1"/>
</dbReference>
<keyword evidence="3" id="KW-1185">Reference proteome</keyword>
<dbReference type="Gene3D" id="3.40.50.150">
    <property type="entry name" value="Vaccinia Virus protein VP39"/>
    <property type="match status" value="1"/>
</dbReference>
<keyword evidence="2" id="KW-0489">Methyltransferase</keyword>
<dbReference type="InterPro" id="IPR013217">
    <property type="entry name" value="Methyltransf_12"/>
</dbReference>
<accession>A0ABW4MEY5</accession>
<organism evidence="2 3">
    <name type="scientific">Sphingorhabdus buctiana</name>
    <dbReference type="NCBI Taxonomy" id="1508805"/>
    <lineage>
        <taxon>Bacteria</taxon>
        <taxon>Pseudomonadati</taxon>
        <taxon>Pseudomonadota</taxon>
        <taxon>Alphaproteobacteria</taxon>
        <taxon>Sphingomonadales</taxon>
        <taxon>Sphingomonadaceae</taxon>
        <taxon>Sphingorhabdus</taxon>
    </lineage>
</organism>
<dbReference type="CDD" id="cd02440">
    <property type="entry name" value="AdoMet_MTases"/>
    <property type="match status" value="1"/>
</dbReference>
<dbReference type="GO" id="GO:0032259">
    <property type="term" value="P:methylation"/>
    <property type="evidence" value="ECO:0007669"/>
    <property type="project" value="UniProtKB-KW"/>
</dbReference>
<dbReference type="InterPro" id="IPR050508">
    <property type="entry name" value="Methyltransf_Superfamily"/>
</dbReference>
<sequence>MPDSRSYTPPAGHHFLTPFYDLGVRLSTRERVWRNALIELISPKNEDILLDIGAGTGSLAVLVAQRNAATRYFGIDPDRHAVEIARIKARRAGIEAEFAHKLFAADAVADWPAPSLATLCLVLHQVPLDEKLRLLREIHAVLQPNGRLYIADYSEQRSWLMRKLFRATIQKLDGKADTQPNADGVLIPLMAEAGFLDVCELTQLNTVTGSISILSGVKGAQGA</sequence>
<dbReference type="PANTHER" id="PTHR42912:SF80">
    <property type="entry name" value="METHYLTRANSFERASE DOMAIN-CONTAINING PROTEIN"/>
    <property type="match status" value="1"/>
</dbReference>